<sequence length="98" mass="11060">MKRSRSKTTAARQDAKGKPCMIRIPCRCIFDPTVLAHYRLGTGGGRKPDDEQGAWACFVCHEIVDGRMEAPEFTKEQIRLMHAEGVLRTQEAIRKETA</sequence>
<evidence type="ECO:0000313" key="1">
    <source>
        <dbReference type="EMBL" id="NII07238.1"/>
    </source>
</evidence>
<dbReference type="Gene3D" id="3.30.50.20">
    <property type="entry name" value="prophage-derive protein ybcO"/>
    <property type="match status" value="1"/>
</dbReference>
<dbReference type="AlphaFoldDB" id="A0A7X5UBK6"/>
<reference evidence="1 2" key="1">
    <citation type="submission" date="2020-03" db="EMBL/GenBank/DDBJ databases">
        <authorList>
            <person name="Lai Q."/>
        </authorList>
    </citation>
    <scope>NUCLEOTIDE SEQUENCE [LARGE SCALE GENOMIC DNA]</scope>
    <source>
        <strain evidence="1 2">CCUG 25036</strain>
    </source>
</reference>
<keyword evidence="2" id="KW-1185">Reference proteome</keyword>
<protein>
    <submittedName>
        <fullName evidence="1">DUF1364 domain-containing protein</fullName>
    </submittedName>
</protein>
<evidence type="ECO:0000313" key="2">
    <source>
        <dbReference type="Proteomes" id="UP000490980"/>
    </source>
</evidence>
<name>A0A7X5UBK6_9GAMM</name>
<dbReference type="Proteomes" id="UP000490980">
    <property type="component" value="Unassembled WGS sequence"/>
</dbReference>
<gene>
    <name evidence="1" type="ORF">HBF25_12675</name>
</gene>
<comment type="caution">
    <text evidence="1">The sequence shown here is derived from an EMBL/GenBank/DDBJ whole genome shotgun (WGS) entry which is preliminary data.</text>
</comment>
<dbReference type="EMBL" id="JAARLZ010000006">
    <property type="protein sequence ID" value="NII07238.1"/>
    <property type="molecule type" value="Genomic_DNA"/>
</dbReference>
<proteinExistence type="predicted"/>
<dbReference type="Pfam" id="PF07102">
    <property type="entry name" value="YbcO"/>
    <property type="match status" value="1"/>
</dbReference>
<dbReference type="InterPro" id="IPR010774">
    <property type="entry name" value="YbcO"/>
</dbReference>
<organism evidence="1 2">
    <name type="scientific">Luteibacter anthropi</name>
    <dbReference type="NCBI Taxonomy" id="564369"/>
    <lineage>
        <taxon>Bacteria</taxon>
        <taxon>Pseudomonadati</taxon>
        <taxon>Pseudomonadota</taxon>
        <taxon>Gammaproteobacteria</taxon>
        <taxon>Lysobacterales</taxon>
        <taxon>Rhodanobacteraceae</taxon>
        <taxon>Luteibacter</taxon>
    </lineage>
</organism>
<accession>A0A7X5UBK6</accession>